<dbReference type="RefSeq" id="WP_107939635.1">
    <property type="nucleotide sequence ID" value="NZ_QANS01000002.1"/>
</dbReference>
<dbReference type="Proteomes" id="UP000244248">
    <property type="component" value="Unassembled WGS sequence"/>
</dbReference>
<reference evidence="3 4" key="1">
    <citation type="submission" date="2018-04" db="EMBL/GenBank/DDBJ databases">
        <title>Novel species isolated from glacier.</title>
        <authorList>
            <person name="Liu Q."/>
            <person name="Xin Y.-H."/>
        </authorList>
    </citation>
    <scope>NUCLEOTIDE SEQUENCE [LARGE SCALE GENOMIC DNA]</scope>
    <source>
        <strain evidence="3 4">GT1R17</strain>
    </source>
</reference>
<feature type="region of interest" description="Disordered" evidence="1">
    <location>
        <begin position="1"/>
        <end position="26"/>
    </location>
</feature>
<dbReference type="PANTHER" id="PTHR37539">
    <property type="entry name" value="SECRETED PROTEIN-RELATED"/>
    <property type="match status" value="1"/>
</dbReference>
<sequence>MSATASQAVPQFLNQPAGATPIPTRHGADLVEGRRMAKSVGVMIRGNAEPTPDEWQALGEALTHGDEVADRMVDWMYTAGMQAAHPMFERALNHGVASVPDAPAPLREFFEICERRPEWVDDKLLRQGAEVFQQAGMSSYYVLRDLALMGGYQAAGFNKTLILTGALKGRASRRVAETMKWSNDVTEVGGMERFADGFKSTVHVRLVHAMIRRRVRGMPEWNAAAWGVPVNQADMAATYLGFSVVLLIGLRVMGMPISKEEGRAVMHLWSYTCWLMGVDERWIRLDEQGGRKLLFQLLLTQLPPDDSSKQLGHALMQETLQLPYKHLRKLRVRFERARHISVTRLFVGARGMQALGLPRFVFPWYPLISLPFTFAWHGLHKLLPGGRARMIRVGRQAQLDILQLHFGMLTPEVVALNAV</sequence>
<dbReference type="InterPro" id="IPR018713">
    <property type="entry name" value="MPAB/Lcp_cat_dom"/>
</dbReference>
<dbReference type="AlphaFoldDB" id="A0A2T5MIS7"/>
<proteinExistence type="predicted"/>
<name>A0A2T5MIS7_9GAMM</name>
<gene>
    <name evidence="3" type="ORF">CJD38_07265</name>
</gene>
<protein>
    <submittedName>
        <fullName evidence="3">DUF2236 domain-containing protein</fullName>
    </submittedName>
</protein>
<evidence type="ECO:0000313" key="3">
    <source>
        <dbReference type="EMBL" id="PTU32439.1"/>
    </source>
</evidence>
<feature type="domain" description="ER-bound oxygenase mpaB/mpaB'/Rubber oxygenase catalytic" evidence="2">
    <location>
        <begin position="146"/>
        <end position="359"/>
    </location>
</feature>
<evidence type="ECO:0000259" key="2">
    <source>
        <dbReference type="Pfam" id="PF09995"/>
    </source>
</evidence>
<dbReference type="GO" id="GO:0016491">
    <property type="term" value="F:oxidoreductase activity"/>
    <property type="evidence" value="ECO:0007669"/>
    <property type="project" value="InterPro"/>
</dbReference>
<dbReference type="PANTHER" id="PTHR37539:SF1">
    <property type="entry name" value="ER-BOUND OXYGENASE MPAB_MPAB'_RUBBER OXYGENASE CATALYTIC DOMAIN-CONTAINING PROTEIN"/>
    <property type="match status" value="1"/>
</dbReference>
<feature type="compositionally biased region" description="Polar residues" evidence="1">
    <location>
        <begin position="1"/>
        <end position="14"/>
    </location>
</feature>
<organism evidence="3 4">
    <name type="scientific">Stenotrophobium rhamnosiphilum</name>
    <dbReference type="NCBI Taxonomy" id="2029166"/>
    <lineage>
        <taxon>Bacteria</taxon>
        <taxon>Pseudomonadati</taxon>
        <taxon>Pseudomonadota</taxon>
        <taxon>Gammaproteobacteria</taxon>
        <taxon>Nevskiales</taxon>
        <taxon>Nevskiaceae</taxon>
        <taxon>Stenotrophobium</taxon>
    </lineage>
</organism>
<evidence type="ECO:0000313" key="4">
    <source>
        <dbReference type="Proteomes" id="UP000244248"/>
    </source>
</evidence>
<dbReference type="InterPro" id="IPR037473">
    <property type="entry name" value="Lcp-like"/>
</dbReference>
<comment type="caution">
    <text evidence="3">The sequence shown here is derived from an EMBL/GenBank/DDBJ whole genome shotgun (WGS) entry which is preliminary data.</text>
</comment>
<keyword evidence="4" id="KW-1185">Reference proteome</keyword>
<evidence type="ECO:0000256" key="1">
    <source>
        <dbReference type="SAM" id="MobiDB-lite"/>
    </source>
</evidence>
<accession>A0A2T5MIS7</accession>
<dbReference type="Pfam" id="PF09995">
    <property type="entry name" value="MPAB_Lcp_cat"/>
    <property type="match status" value="1"/>
</dbReference>
<dbReference type="OrthoDB" id="6072815at2"/>
<dbReference type="EMBL" id="QANS01000002">
    <property type="protein sequence ID" value="PTU32439.1"/>
    <property type="molecule type" value="Genomic_DNA"/>
</dbReference>